<feature type="domain" description="Cytochrome c assembly protein" evidence="7">
    <location>
        <begin position="499"/>
        <end position="763"/>
    </location>
</feature>
<dbReference type="GO" id="GO:0015232">
    <property type="term" value="F:heme transmembrane transporter activity"/>
    <property type="evidence" value="ECO:0007669"/>
    <property type="project" value="InterPro"/>
</dbReference>
<dbReference type="GO" id="GO:0005739">
    <property type="term" value="C:mitochondrion"/>
    <property type="evidence" value="ECO:0007669"/>
    <property type="project" value="UniProtKB-SubCell"/>
</dbReference>
<keyword evidence="3" id="KW-0201">Cytochrome c-type biogenesis</keyword>
<comment type="similarity">
    <text evidence="2">Belongs to the CcmF/CycK/Ccl1/NrfE/CcsA family.</text>
</comment>
<feature type="compositionally biased region" description="Basic and acidic residues" evidence="5">
    <location>
        <begin position="152"/>
        <end position="165"/>
    </location>
</feature>
<name>A0AAQ3PG53_VIGMU</name>
<dbReference type="AlphaFoldDB" id="A0AAQ3PG53"/>
<evidence type="ECO:0000256" key="2">
    <source>
        <dbReference type="ARBA" id="ARBA00009186"/>
    </source>
</evidence>
<proteinExistence type="inferred from homology"/>
<evidence type="ECO:0000256" key="3">
    <source>
        <dbReference type="ARBA" id="ARBA00022748"/>
    </source>
</evidence>
<dbReference type="PRINTS" id="PR01410">
    <property type="entry name" value="CCBIOGENESIS"/>
</dbReference>
<dbReference type="GO" id="GO:0020037">
    <property type="term" value="F:heme binding"/>
    <property type="evidence" value="ECO:0007669"/>
    <property type="project" value="InterPro"/>
</dbReference>
<reference evidence="8 9" key="1">
    <citation type="journal article" date="2023" name="Life. Sci Alliance">
        <title>Evolutionary insights into 3D genome organization and epigenetic landscape of Vigna mungo.</title>
        <authorList>
            <person name="Junaid A."/>
            <person name="Singh B."/>
            <person name="Bhatia S."/>
        </authorList>
    </citation>
    <scope>NUCLEOTIDE SEQUENCE [LARGE SCALE GENOMIC DNA]</scope>
    <source>
        <strain evidence="8">Urdbean</strain>
    </source>
</reference>
<dbReference type="PANTHER" id="PTHR43653:SF1">
    <property type="entry name" value="CYTOCHROME C-TYPE BIOGENESIS PROTEIN CCMF"/>
    <property type="match status" value="1"/>
</dbReference>
<dbReference type="GO" id="GO:0016020">
    <property type="term" value="C:membrane"/>
    <property type="evidence" value="ECO:0007669"/>
    <property type="project" value="InterPro"/>
</dbReference>
<keyword evidence="9" id="KW-1185">Reference proteome</keyword>
<dbReference type="InterPro" id="IPR002541">
    <property type="entry name" value="Cyt_c_assembly"/>
</dbReference>
<dbReference type="InterPro" id="IPR003567">
    <property type="entry name" value="Cyt_c_biogenesis"/>
</dbReference>
<keyword evidence="6" id="KW-0812">Transmembrane</keyword>
<feature type="region of interest" description="Disordered" evidence="5">
    <location>
        <begin position="143"/>
        <end position="166"/>
    </location>
</feature>
<evidence type="ECO:0000256" key="4">
    <source>
        <dbReference type="ARBA" id="ARBA00023128"/>
    </source>
</evidence>
<comment type="subcellular location">
    <subcellularLocation>
        <location evidence="1">Mitochondrion</location>
    </subcellularLocation>
</comment>
<organism evidence="8 9">
    <name type="scientific">Vigna mungo</name>
    <name type="common">Black gram</name>
    <name type="synonym">Phaseolus mungo</name>
    <dbReference type="NCBI Taxonomy" id="3915"/>
    <lineage>
        <taxon>Eukaryota</taxon>
        <taxon>Viridiplantae</taxon>
        <taxon>Streptophyta</taxon>
        <taxon>Embryophyta</taxon>
        <taxon>Tracheophyta</taxon>
        <taxon>Spermatophyta</taxon>
        <taxon>Magnoliopsida</taxon>
        <taxon>eudicotyledons</taxon>
        <taxon>Gunneridae</taxon>
        <taxon>Pentapetalae</taxon>
        <taxon>rosids</taxon>
        <taxon>fabids</taxon>
        <taxon>Fabales</taxon>
        <taxon>Fabaceae</taxon>
        <taxon>Papilionoideae</taxon>
        <taxon>50 kb inversion clade</taxon>
        <taxon>NPAAA clade</taxon>
        <taxon>indigoferoid/millettioid clade</taxon>
        <taxon>Phaseoleae</taxon>
        <taxon>Vigna</taxon>
    </lineage>
</organism>
<evidence type="ECO:0000313" key="9">
    <source>
        <dbReference type="Proteomes" id="UP001374535"/>
    </source>
</evidence>
<dbReference type="PANTHER" id="PTHR43653">
    <property type="entry name" value="CYTOCHROME C ASSEMBLY PROTEIN-RELATED"/>
    <property type="match status" value="1"/>
</dbReference>
<evidence type="ECO:0000256" key="5">
    <source>
        <dbReference type="SAM" id="MobiDB-lite"/>
    </source>
</evidence>
<keyword evidence="6" id="KW-0472">Membrane</keyword>
<dbReference type="EMBL" id="CP144701">
    <property type="protein sequence ID" value="WVZ26892.1"/>
    <property type="molecule type" value="Genomic_DNA"/>
</dbReference>
<evidence type="ECO:0000313" key="8">
    <source>
        <dbReference type="EMBL" id="WVZ26892.1"/>
    </source>
</evidence>
<dbReference type="PRINTS" id="PR01412">
    <property type="entry name" value="CCBSBIOGNSIS"/>
</dbReference>
<sequence length="865" mass="97402">MLGSGQGRTRIRLQSERAVQRRVCPSEVRKEEERGFPCLLCMAGSPTWDPNYHPYPFTLPAIDSPSTSDSLSGGRWMDRASAIKPKNDCFRAVPFNDRRGRSSNGSIQSTGNPTFQILHLLLLEWRMNLLPLPIESSNDPIGEASCSLSPHFPRDQEQAQKKKDLSQSQVQWLVGRPFNSSQSLDSHECETVATDPAYQSSAAYSNGTQPRPWKYGYSPIPLVGSIAYGSFPSQSKKKVFEDYPKPTSRQDFQLQCLGWASLDAPTPNKLLVRGGPGVTRDWEWHNQKRSRGDKVRGGPAIGSNPATFLVDHPVLWLPDDGTKQKFLNEHSTKWTWSNHEGSILSWCRIPRFYGFLLCYRGRPQSHNVSKRGGHREVLYYFVSNFVKNSILSLPRYEQKSGAAPQLYTPFVLRTLVDSELRSRRNRTFDGPALFYAPLYPERKMSLAPLGARRSRGSREGKRRTHPLLHLARDDKERASSIDEQRIDGALGIALFFSPFLSASSDPFVRNFFVRTEPLAESNPVPQDPISAIHPPCIYAGDVASAMGFGLCRSKMMNGIVALHSPPMRKDAAEKKGTLLRSAGCVGSRITSELFTKKFKHVVAKCYPALLLRSNRSLLMLLWRRFFAFSSLWTGALVDTGGEQAKRVVRNEQKDTTTSPLCWSAGANTVVSDQDQEQIRIWILTCRWFLTVGIMPGSWWAHHELGRGGWWFRDPVENASFMPWVLATARIHSVILPLLHSWISFLNIVTLPCCVSGTFSIRSGLLASVHSFATDDTRGIFLWRFFLLMTGISMILFSQMKQQASVRRTSKKEMVVARKPAMGCRISSRNYQKIASGVTVAWLNVEQSAPTAFDQSILDKFGRWSR</sequence>
<dbReference type="Proteomes" id="UP001374535">
    <property type="component" value="Mitochondrion MT"/>
</dbReference>
<feature type="transmembrane region" description="Helical" evidence="6">
    <location>
        <begin position="780"/>
        <end position="797"/>
    </location>
</feature>
<keyword evidence="4 8" id="KW-0496">Mitochondrion</keyword>
<evidence type="ECO:0000259" key="7">
    <source>
        <dbReference type="Pfam" id="PF01578"/>
    </source>
</evidence>
<keyword evidence="6" id="KW-1133">Transmembrane helix</keyword>
<gene>
    <name evidence="8" type="ORF">V8G54_000187</name>
</gene>
<dbReference type="Pfam" id="PF01578">
    <property type="entry name" value="Cytochrom_C_asm"/>
    <property type="match status" value="1"/>
</dbReference>
<protein>
    <recommendedName>
        <fullName evidence="7">Cytochrome c assembly protein domain-containing protein</fullName>
    </recommendedName>
</protein>
<dbReference type="InterPro" id="IPR003569">
    <property type="entry name" value="Cyt_c_biogenesis_plant"/>
</dbReference>
<dbReference type="GO" id="GO:0017004">
    <property type="term" value="P:cytochrome complex assembly"/>
    <property type="evidence" value="ECO:0007669"/>
    <property type="project" value="UniProtKB-KW"/>
</dbReference>
<evidence type="ECO:0000256" key="1">
    <source>
        <dbReference type="ARBA" id="ARBA00004173"/>
    </source>
</evidence>
<accession>A0AAQ3PG53</accession>
<geneLocation type="mitochondrion" evidence="8"/>
<evidence type="ECO:0000256" key="6">
    <source>
        <dbReference type="SAM" id="Phobius"/>
    </source>
</evidence>